<dbReference type="PANTHER" id="PTHR43791">
    <property type="entry name" value="PERMEASE-RELATED"/>
    <property type="match status" value="1"/>
</dbReference>
<gene>
    <name evidence="8" type="ORF">CPB83DRAFT_852470</name>
</gene>
<keyword evidence="2" id="KW-0813">Transport</keyword>
<protein>
    <submittedName>
        <fullName evidence="8">MFS general substrate transporter</fullName>
    </submittedName>
</protein>
<dbReference type="FunFam" id="1.20.1250.20:FF:000034">
    <property type="entry name" value="MFS general substrate transporter"/>
    <property type="match status" value="1"/>
</dbReference>
<dbReference type="Pfam" id="PF07690">
    <property type="entry name" value="MFS_1"/>
    <property type="match status" value="1"/>
</dbReference>
<feature type="transmembrane region" description="Helical" evidence="6">
    <location>
        <begin position="144"/>
        <end position="162"/>
    </location>
</feature>
<name>A0A9P6JRE0_9AGAR</name>
<dbReference type="FunFam" id="1.20.1250.20:FF:000013">
    <property type="entry name" value="MFS general substrate transporter"/>
    <property type="match status" value="1"/>
</dbReference>
<evidence type="ECO:0000256" key="6">
    <source>
        <dbReference type="SAM" id="Phobius"/>
    </source>
</evidence>
<dbReference type="GO" id="GO:0022857">
    <property type="term" value="F:transmembrane transporter activity"/>
    <property type="evidence" value="ECO:0007669"/>
    <property type="project" value="InterPro"/>
</dbReference>
<dbReference type="OrthoDB" id="2985014at2759"/>
<evidence type="ECO:0000313" key="8">
    <source>
        <dbReference type="EMBL" id="KAF9529639.1"/>
    </source>
</evidence>
<dbReference type="Proteomes" id="UP000807306">
    <property type="component" value="Unassembled WGS sequence"/>
</dbReference>
<feature type="transmembrane region" description="Helical" evidence="6">
    <location>
        <begin position="401"/>
        <end position="422"/>
    </location>
</feature>
<feature type="transmembrane region" description="Helical" evidence="6">
    <location>
        <begin position="207"/>
        <end position="229"/>
    </location>
</feature>
<keyword evidence="4 6" id="KW-1133">Transmembrane helix</keyword>
<feature type="transmembrane region" description="Helical" evidence="6">
    <location>
        <begin position="174"/>
        <end position="195"/>
    </location>
</feature>
<dbReference type="InterPro" id="IPR020846">
    <property type="entry name" value="MFS_dom"/>
</dbReference>
<evidence type="ECO:0000256" key="1">
    <source>
        <dbReference type="ARBA" id="ARBA00004141"/>
    </source>
</evidence>
<proteinExistence type="predicted"/>
<evidence type="ECO:0000256" key="3">
    <source>
        <dbReference type="ARBA" id="ARBA00022692"/>
    </source>
</evidence>
<accession>A0A9P6JRE0</accession>
<dbReference type="AlphaFoldDB" id="A0A9P6JRE0"/>
<keyword evidence="9" id="KW-1185">Reference proteome</keyword>
<evidence type="ECO:0000313" key="9">
    <source>
        <dbReference type="Proteomes" id="UP000807306"/>
    </source>
</evidence>
<dbReference type="Gene3D" id="1.20.1250.20">
    <property type="entry name" value="MFS general substrate transporter like domains"/>
    <property type="match status" value="2"/>
</dbReference>
<evidence type="ECO:0000256" key="5">
    <source>
        <dbReference type="ARBA" id="ARBA00023136"/>
    </source>
</evidence>
<dbReference type="PANTHER" id="PTHR43791:SF85">
    <property type="entry name" value="TRANSPORTER, PUTATIVE (AFU_ORTHOLOGUE AFUA_6G00710)-RELATED"/>
    <property type="match status" value="1"/>
</dbReference>
<organism evidence="8 9">
    <name type="scientific">Crepidotus variabilis</name>
    <dbReference type="NCBI Taxonomy" id="179855"/>
    <lineage>
        <taxon>Eukaryota</taxon>
        <taxon>Fungi</taxon>
        <taxon>Dikarya</taxon>
        <taxon>Basidiomycota</taxon>
        <taxon>Agaricomycotina</taxon>
        <taxon>Agaricomycetes</taxon>
        <taxon>Agaricomycetidae</taxon>
        <taxon>Agaricales</taxon>
        <taxon>Agaricineae</taxon>
        <taxon>Crepidotaceae</taxon>
        <taxon>Crepidotus</taxon>
    </lineage>
</organism>
<feature type="transmembrane region" description="Helical" evidence="6">
    <location>
        <begin position="315"/>
        <end position="335"/>
    </location>
</feature>
<dbReference type="InterPro" id="IPR036259">
    <property type="entry name" value="MFS_trans_sf"/>
</dbReference>
<dbReference type="SUPFAM" id="SSF103473">
    <property type="entry name" value="MFS general substrate transporter"/>
    <property type="match status" value="1"/>
</dbReference>
<comment type="caution">
    <text evidence="8">The sequence shown here is derived from an EMBL/GenBank/DDBJ whole genome shotgun (WGS) entry which is preliminary data.</text>
</comment>
<evidence type="ECO:0000256" key="2">
    <source>
        <dbReference type="ARBA" id="ARBA00022448"/>
    </source>
</evidence>
<feature type="transmembrane region" description="Helical" evidence="6">
    <location>
        <begin position="342"/>
        <end position="359"/>
    </location>
</feature>
<dbReference type="PROSITE" id="PS50850">
    <property type="entry name" value="MFS"/>
    <property type="match status" value="1"/>
</dbReference>
<reference evidence="8" key="1">
    <citation type="submission" date="2020-11" db="EMBL/GenBank/DDBJ databases">
        <authorList>
            <consortium name="DOE Joint Genome Institute"/>
            <person name="Ahrendt S."/>
            <person name="Riley R."/>
            <person name="Andreopoulos W."/>
            <person name="Labutti K."/>
            <person name="Pangilinan J."/>
            <person name="Ruiz-Duenas F.J."/>
            <person name="Barrasa J.M."/>
            <person name="Sanchez-Garcia M."/>
            <person name="Camarero S."/>
            <person name="Miyauchi S."/>
            <person name="Serrano A."/>
            <person name="Linde D."/>
            <person name="Babiker R."/>
            <person name="Drula E."/>
            <person name="Ayuso-Fernandez I."/>
            <person name="Pacheco R."/>
            <person name="Padilla G."/>
            <person name="Ferreira P."/>
            <person name="Barriuso J."/>
            <person name="Kellner H."/>
            <person name="Castanera R."/>
            <person name="Alfaro M."/>
            <person name="Ramirez L."/>
            <person name="Pisabarro A.G."/>
            <person name="Kuo A."/>
            <person name="Tritt A."/>
            <person name="Lipzen A."/>
            <person name="He G."/>
            <person name="Yan M."/>
            <person name="Ng V."/>
            <person name="Cullen D."/>
            <person name="Martin F."/>
            <person name="Rosso M.-N."/>
            <person name="Henrissat B."/>
            <person name="Hibbett D."/>
            <person name="Martinez A.T."/>
            <person name="Grigoriev I.V."/>
        </authorList>
    </citation>
    <scope>NUCLEOTIDE SEQUENCE</scope>
    <source>
        <strain evidence="8">CBS 506.95</strain>
    </source>
</reference>
<dbReference type="GO" id="GO:0016020">
    <property type="term" value="C:membrane"/>
    <property type="evidence" value="ECO:0007669"/>
    <property type="project" value="UniProtKB-SubCell"/>
</dbReference>
<evidence type="ECO:0000256" key="4">
    <source>
        <dbReference type="ARBA" id="ARBA00022989"/>
    </source>
</evidence>
<evidence type="ECO:0000259" key="7">
    <source>
        <dbReference type="PROSITE" id="PS50850"/>
    </source>
</evidence>
<feature type="domain" description="Major facilitator superfamily (MFS) profile" evidence="7">
    <location>
        <begin position="48"/>
        <end position="459"/>
    </location>
</feature>
<dbReference type="InterPro" id="IPR011701">
    <property type="entry name" value="MFS"/>
</dbReference>
<keyword evidence="3 6" id="KW-0812">Transmembrane</keyword>
<keyword evidence="5 6" id="KW-0472">Membrane</keyword>
<feature type="transmembrane region" description="Helical" evidence="6">
    <location>
        <begin position="434"/>
        <end position="455"/>
    </location>
</feature>
<dbReference type="EMBL" id="MU157845">
    <property type="protein sequence ID" value="KAF9529639.1"/>
    <property type="molecule type" value="Genomic_DNA"/>
</dbReference>
<comment type="subcellular location">
    <subcellularLocation>
        <location evidence="1">Membrane</location>
        <topology evidence="1">Multi-pass membrane protein</topology>
    </subcellularLocation>
</comment>
<sequence length="504" mass="55899">MMDEKAEARMSSAAVSRETGIEFASDTKVVHHDSAAERKAIRKLDYEIIPVMTMFYLLSFLDRANIGNARVAGLQKDLHMTDRQYQICITITFVPYIAAELPSNLLLRKIGPRILMSTVLTIWGIIVMSQGFVKSYAGLATARAFLGLVEGPMFPGIVLYLSGFYTRRELSFRIALFFSAASLSGAFSGLLAAAIQQMDGIGGKPGWAWIFILEGLFSFLMGVAGYFLIPGTPHQSKLLTPQEKDLVMERLERDRPSIQPIDKFTFREVWRSMKSPQVIMVFIMFFLVGTTLYGLALFLPSIVAQLGYSKNRTQLLSVGPFAGGFVVTVLSAIISDRLENRGLVAAAISLLAVAGYAMSLGAKNEFTRYGALYLMVPGVYGAVPALAAWMSNNSEPHYRRAASIAFGFVATNSGGVLSTWRFPTKEGPKFTKTTIMNLVFSIVVVLGCVANTAYLHWRNQQKKRPGYREEVLARFASVSADERERETLAWVELGDRHPDYRYTL</sequence>
<feature type="transmembrane region" description="Helical" evidence="6">
    <location>
        <begin position="278"/>
        <end position="303"/>
    </location>
</feature>
<feature type="transmembrane region" description="Helical" evidence="6">
    <location>
        <begin position="114"/>
        <end position="132"/>
    </location>
</feature>
<feature type="transmembrane region" description="Helical" evidence="6">
    <location>
        <begin position="371"/>
        <end position="389"/>
    </location>
</feature>